<name>A0A562YHG0_9FLAO</name>
<dbReference type="Proteomes" id="UP000295814">
    <property type="component" value="Unassembled WGS sequence"/>
</dbReference>
<dbReference type="AlphaFoldDB" id="A0A562YHG0"/>
<dbReference type="PANTHER" id="PTHR10491">
    <property type="entry name" value="DTDP-4-DEHYDRORHAMNOSE REDUCTASE"/>
    <property type="match status" value="1"/>
</dbReference>
<dbReference type="GO" id="GO:0019305">
    <property type="term" value="P:dTDP-rhamnose biosynthetic process"/>
    <property type="evidence" value="ECO:0007669"/>
    <property type="project" value="UniProtKB-UniPathway"/>
</dbReference>
<feature type="domain" description="RmlD-like substrate binding" evidence="7">
    <location>
        <begin position="3"/>
        <end position="283"/>
    </location>
</feature>
<organism evidence="8 9">
    <name type="scientific">Seonamhaeicola sediminis</name>
    <dbReference type="NCBI Taxonomy" id="2528206"/>
    <lineage>
        <taxon>Bacteria</taxon>
        <taxon>Pseudomonadati</taxon>
        <taxon>Bacteroidota</taxon>
        <taxon>Flavobacteriia</taxon>
        <taxon>Flavobacteriales</taxon>
        <taxon>Flavobacteriaceae</taxon>
    </lineage>
</organism>
<gene>
    <name evidence="8" type="primary">rfbD</name>
    <name evidence="8" type="ORF">E1J38_004215</name>
</gene>
<dbReference type="GO" id="GO:0005829">
    <property type="term" value="C:cytosol"/>
    <property type="evidence" value="ECO:0007669"/>
    <property type="project" value="TreeGrafter"/>
</dbReference>
<dbReference type="GO" id="GO:0008831">
    <property type="term" value="F:dTDP-4-dehydrorhamnose reductase activity"/>
    <property type="evidence" value="ECO:0007669"/>
    <property type="project" value="UniProtKB-EC"/>
</dbReference>
<dbReference type="Gene3D" id="3.40.50.720">
    <property type="entry name" value="NAD(P)-binding Rossmann-like Domain"/>
    <property type="match status" value="1"/>
</dbReference>
<reference evidence="8 9" key="2">
    <citation type="submission" date="2019-07" db="EMBL/GenBank/DDBJ databases">
        <title>Seonamhaeicola sp. W255 draft genome.</title>
        <authorList>
            <person name="Zhang X.-Y."/>
            <person name="Zhang R."/>
            <person name="Zhong Y.-L."/>
            <person name="Du Z.-J."/>
        </authorList>
    </citation>
    <scope>NUCLEOTIDE SEQUENCE [LARGE SCALE GENOMIC DNA]</scope>
    <source>
        <strain evidence="8 9">W255</strain>
    </source>
</reference>
<evidence type="ECO:0000313" key="8">
    <source>
        <dbReference type="EMBL" id="TWO33988.1"/>
    </source>
</evidence>
<dbReference type="InterPro" id="IPR005913">
    <property type="entry name" value="dTDP_dehydrorham_reduct"/>
</dbReference>
<keyword evidence="6 8" id="KW-0560">Oxidoreductase</keyword>
<dbReference type="NCBIfam" id="TIGR01214">
    <property type="entry name" value="rmlD"/>
    <property type="match status" value="1"/>
</dbReference>
<dbReference type="RefSeq" id="WP_133355688.1">
    <property type="nucleotide sequence ID" value="NZ_SMZJ02000002.1"/>
</dbReference>
<dbReference type="UniPathway" id="UPA00124"/>
<sequence>MKHILVTGGNGQLASCIKDIENNYNSYNFIYTDYEDLDICNKTQLDSFFKAHTLAFCINCAAYTAVDKAESETEKAYLINATGAKNLAEICKDYNVTMVHVSTDFVFQGNTNQSYTENDVTKPISVYGASKLKGEQEIIKTLQNYFIIRTSWLYSEHGNNFVKTMLRLGKERDELKVVNDQIGTPTYAPDLAEVIMSFIVTKNVNYGTYHYSNDGVVSWFDFAASIFKLSKVDVKLTPIPSDHFPQDANRPKFSVLDKTKIKKELQISIKPWETSLQRCLQKLI</sequence>
<accession>A0A562YHG0</accession>
<evidence type="ECO:0000313" key="9">
    <source>
        <dbReference type="Proteomes" id="UP000295814"/>
    </source>
</evidence>
<comment type="similarity">
    <text evidence="2 6">Belongs to the dTDP-4-dehydrorhamnose reductase family.</text>
</comment>
<evidence type="ECO:0000256" key="3">
    <source>
        <dbReference type="ARBA" id="ARBA00012929"/>
    </source>
</evidence>
<dbReference type="Gene3D" id="3.90.25.10">
    <property type="entry name" value="UDP-galactose 4-epimerase, domain 1"/>
    <property type="match status" value="1"/>
</dbReference>
<dbReference type="CDD" id="cd05254">
    <property type="entry name" value="dTDP_HR_like_SDR_e"/>
    <property type="match status" value="1"/>
</dbReference>
<dbReference type="InterPro" id="IPR029903">
    <property type="entry name" value="RmlD-like-bd"/>
</dbReference>
<dbReference type="OrthoDB" id="9803892at2"/>
<dbReference type="PANTHER" id="PTHR10491:SF4">
    <property type="entry name" value="METHIONINE ADENOSYLTRANSFERASE 2 SUBUNIT BETA"/>
    <property type="match status" value="1"/>
</dbReference>
<proteinExistence type="inferred from homology"/>
<dbReference type="EC" id="1.1.1.133" evidence="3 6"/>
<dbReference type="SUPFAM" id="SSF51735">
    <property type="entry name" value="NAD(P)-binding Rossmann-fold domains"/>
    <property type="match status" value="1"/>
</dbReference>
<protein>
    <recommendedName>
        <fullName evidence="4 6">dTDP-4-dehydrorhamnose reductase</fullName>
        <ecNumber evidence="3 6">1.1.1.133</ecNumber>
    </recommendedName>
</protein>
<dbReference type="Pfam" id="PF04321">
    <property type="entry name" value="RmlD_sub_bind"/>
    <property type="match status" value="1"/>
</dbReference>
<keyword evidence="6" id="KW-0521">NADP</keyword>
<dbReference type="InterPro" id="IPR036291">
    <property type="entry name" value="NAD(P)-bd_dom_sf"/>
</dbReference>
<evidence type="ECO:0000256" key="5">
    <source>
        <dbReference type="ARBA" id="ARBA00048200"/>
    </source>
</evidence>
<comment type="pathway">
    <text evidence="1 6">Carbohydrate biosynthesis; dTDP-L-rhamnose biosynthesis.</text>
</comment>
<evidence type="ECO:0000259" key="7">
    <source>
        <dbReference type="Pfam" id="PF04321"/>
    </source>
</evidence>
<dbReference type="EMBL" id="SMZJ02000002">
    <property type="protein sequence ID" value="TWO33988.1"/>
    <property type="molecule type" value="Genomic_DNA"/>
</dbReference>
<comment type="caution">
    <text evidence="8">The sequence shown here is derived from an EMBL/GenBank/DDBJ whole genome shotgun (WGS) entry which is preliminary data.</text>
</comment>
<evidence type="ECO:0000256" key="6">
    <source>
        <dbReference type="RuleBase" id="RU364082"/>
    </source>
</evidence>
<comment type="function">
    <text evidence="6">Catalyzes the reduction of dTDP-6-deoxy-L-lyxo-4-hexulose to yield dTDP-L-rhamnose.</text>
</comment>
<comment type="catalytic activity">
    <reaction evidence="5">
        <text>dTDP-beta-L-rhamnose + NADP(+) = dTDP-4-dehydro-beta-L-rhamnose + NADPH + H(+)</text>
        <dbReference type="Rhea" id="RHEA:21796"/>
        <dbReference type="ChEBI" id="CHEBI:15378"/>
        <dbReference type="ChEBI" id="CHEBI:57510"/>
        <dbReference type="ChEBI" id="CHEBI:57783"/>
        <dbReference type="ChEBI" id="CHEBI:58349"/>
        <dbReference type="ChEBI" id="CHEBI:62830"/>
        <dbReference type="EC" id="1.1.1.133"/>
    </reaction>
</comment>
<evidence type="ECO:0000256" key="1">
    <source>
        <dbReference type="ARBA" id="ARBA00004781"/>
    </source>
</evidence>
<evidence type="ECO:0000256" key="2">
    <source>
        <dbReference type="ARBA" id="ARBA00010944"/>
    </source>
</evidence>
<keyword evidence="9" id="KW-1185">Reference proteome</keyword>
<evidence type="ECO:0000256" key="4">
    <source>
        <dbReference type="ARBA" id="ARBA00017099"/>
    </source>
</evidence>
<reference evidence="8 9" key="1">
    <citation type="submission" date="2019-03" db="EMBL/GenBank/DDBJ databases">
        <authorList>
            <person name="Zhong Y.L."/>
        </authorList>
    </citation>
    <scope>NUCLEOTIDE SEQUENCE [LARGE SCALE GENOMIC DNA]</scope>
    <source>
        <strain evidence="8 9">W255</strain>
    </source>
</reference>